<organism evidence="5 6">
    <name type="scientific">Sphingobium lignivorans</name>
    <dbReference type="NCBI Taxonomy" id="2735886"/>
    <lineage>
        <taxon>Bacteria</taxon>
        <taxon>Pseudomonadati</taxon>
        <taxon>Pseudomonadota</taxon>
        <taxon>Alphaproteobacteria</taxon>
        <taxon>Sphingomonadales</taxon>
        <taxon>Sphingomonadaceae</taxon>
        <taxon>Sphingobium</taxon>
    </lineage>
</organism>
<evidence type="ECO:0000256" key="2">
    <source>
        <dbReference type="ARBA" id="ARBA00022670"/>
    </source>
</evidence>
<keyword evidence="1" id="KW-1188">Viral release from host cell</keyword>
<keyword evidence="6" id="KW-1185">Reference proteome</keyword>
<evidence type="ECO:0000313" key="5">
    <source>
        <dbReference type="EMBL" id="MBB5987423.1"/>
    </source>
</evidence>
<dbReference type="EMBL" id="JACHKA010000001">
    <property type="protein sequence ID" value="MBB5987423.1"/>
    <property type="molecule type" value="Genomic_DNA"/>
</dbReference>
<gene>
    <name evidence="5" type="ORF">HNP60_003397</name>
</gene>
<dbReference type="Proteomes" id="UP001138540">
    <property type="component" value="Unassembled WGS sequence"/>
</dbReference>
<evidence type="ECO:0000256" key="3">
    <source>
        <dbReference type="ARBA" id="ARBA00022801"/>
    </source>
</evidence>
<keyword evidence="3" id="KW-0378">Hydrolase</keyword>
<evidence type="ECO:0000259" key="4">
    <source>
        <dbReference type="Pfam" id="PF04586"/>
    </source>
</evidence>
<dbReference type="Pfam" id="PF04586">
    <property type="entry name" value="Peptidase_S78"/>
    <property type="match status" value="1"/>
</dbReference>
<comment type="caution">
    <text evidence="5">The sequence shown here is derived from an EMBL/GenBank/DDBJ whole genome shotgun (WGS) entry which is preliminary data.</text>
</comment>
<protein>
    <recommendedName>
        <fullName evidence="4">Prohead serine protease domain-containing protein</fullName>
    </recommendedName>
</protein>
<evidence type="ECO:0000256" key="1">
    <source>
        <dbReference type="ARBA" id="ARBA00022612"/>
    </source>
</evidence>
<keyword evidence="2" id="KW-0645">Protease</keyword>
<accession>A0ABR6NJG5</accession>
<proteinExistence type="predicted"/>
<dbReference type="InterPro" id="IPR054613">
    <property type="entry name" value="Peptidase_S78_dom"/>
</dbReference>
<sequence length="235" mass="25922">MQTKALTIKDMDKTGRGLAVIAQLSAIDSDDDTYAPGAFAWKEGGHQWASILPAHDRKHVSLGKVRVYEDGDFAMAEMMFNLDIAAAKDWHSAIMFDLEHGRPVQEYSYGYDALRHRKVQRGSKVVRELRQLDVQEVSPVLRGAGTGTRTLTMKNAGLKEERFIQLMQDLDDVGAFIHANPAALSATGLKQLADIHTALGKALTSPDATDDDNAADLALGDYMRITSRTHLRDRS</sequence>
<name>A0ABR6NJG5_9SPHN</name>
<dbReference type="RefSeq" id="WP_184155948.1">
    <property type="nucleotide sequence ID" value="NZ_JACHKA010000001.1"/>
</dbReference>
<feature type="domain" description="Prohead serine protease" evidence="4">
    <location>
        <begin position="31"/>
        <end position="151"/>
    </location>
</feature>
<reference evidence="5 6" key="1">
    <citation type="submission" date="2020-08" db="EMBL/GenBank/DDBJ databases">
        <title>Exploring microbial biodiversity for novel pathways involved in the catabolism of aromatic compounds derived from lignin.</title>
        <authorList>
            <person name="Elkins J."/>
        </authorList>
    </citation>
    <scope>NUCLEOTIDE SEQUENCE [LARGE SCALE GENOMIC DNA]</scope>
    <source>
        <strain evidence="5 6">B1D3A</strain>
    </source>
</reference>
<evidence type="ECO:0000313" key="6">
    <source>
        <dbReference type="Proteomes" id="UP001138540"/>
    </source>
</evidence>